<evidence type="ECO:0000313" key="5">
    <source>
        <dbReference type="RefSeq" id="XP_014679063.1"/>
    </source>
</evidence>
<organism evidence="4 5">
    <name type="scientific">Priapulus caudatus</name>
    <name type="common">Priapulid worm</name>
    <dbReference type="NCBI Taxonomy" id="37621"/>
    <lineage>
        <taxon>Eukaryota</taxon>
        <taxon>Metazoa</taxon>
        <taxon>Ecdysozoa</taxon>
        <taxon>Scalidophora</taxon>
        <taxon>Priapulida</taxon>
        <taxon>Priapulimorpha</taxon>
        <taxon>Priapulimorphida</taxon>
        <taxon>Priapulidae</taxon>
        <taxon>Priapulus</taxon>
    </lineage>
</organism>
<gene>
    <name evidence="5" type="primary">LOC106818908</name>
</gene>
<dbReference type="RefSeq" id="XP_014679063.1">
    <property type="nucleotide sequence ID" value="XM_014823577.1"/>
</dbReference>
<protein>
    <submittedName>
        <fullName evidence="5">Estrogen sulfotransferase-like</fullName>
    </submittedName>
</protein>
<name>A0ABM1F3P2_PRICU</name>
<dbReference type="PANTHER" id="PTHR11783">
    <property type="entry name" value="SULFOTRANSFERASE SULT"/>
    <property type="match status" value="1"/>
</dbReference>
<dbReference type="GeneID" id="106818908"/>
<dbReference type="Proteomes" id="UP000695022">
    <property type="component" value="Unplaced"/>
</dbReference>
<reference evidence="5" key="1">
    <citation type="submission" date="2025-08" db="UniProtKB">
        <authorList>
            <consortium name="RefSeq"/>
        </authorList>
    </citation>
    <scope>IDENTIFICATION</scope>
</reference>
<proteinExistence type="inferred from homology"/>
<evidence type="ECO:0000256" key="1">
    <source>
        <dbReference type="ARBA" id="ARBA00005771"/>
    </source>
</evidence>
<dbReference type="InterPro" id="IPR000863">
    <property type="entry name" value="Sulfotransferase_dom"/>
</dbReference>
<dbReference type="Gene3D" id="3.40.50.300">
    <property type="entry name" value="P-loop containing nucleotide triphosphate hydrolases"/>
    <property type="match status" value="1"/>
</dbReference>
<keyword evidence="4" id="KW-1185">Reference proteome</keyword>
<accession>A0ABM1F3P2</accession>
<evidence type="ECO:0000256" key="2">
    <source>
        <dbReference type="ARBA" id="ARBA00022679"/>
    </source>
</evidence>
<evidence type="ECO:0000313" key="4">
    <source>
        <dbReference type="Proteomes" id="UP000695022"/>
    </source>
</evidence>
<comment type="similarity">
    <text evidence="1">Belongs to the sulfotransferase 1 family.</text>
</comment>
<dbReference type="InterPro" id="IPR027417">
    <property type="entry name" value="P-loop_NTPase"/>
</dbReference>
<sequence length="317" mass="37295">MSEKIQDEELPLPSYLRVYKNTFLSTYMVTYMPEYEKLKCRDDDVYVMSYPKCGTTWMQAIVWLVMNDADVAFQGGSKALDELFPMLEWPFNSKDMAEFGKLKKLPECPDWEARPSPRLFKTHLNFQLLPTEIVERTKTPKIVYVSRNPKDTAVSFYHFIKGFDSSLFGVHNDFANSTFPEFYKYYMQGKCDYGEYWAHQVDFWERRHWKNILFVKYEDMKKDLKGEVRRVANFLGKNLSEEKIDKIVEATTFSSMKRNNTVNYTGMKAGRTQDATPFMRKGVAGDWKNYFTAEMSDNMDAVTQQKFADSGLQHEYE</sequence>
<feature type="domain" description="Sulfotransferase" evidence="3">
    <location>
        <begin position="42"/>
        <end position="311"/>
    </location>
</feature>
<dbReference type="SUPFAM" id="SSF52540">
    <property type="entry name" value="P-loop containing nucleoside triphosphate hydrolases"/>
    <property type="match status" value="1"/>
</dbReference>
<keyword evidence="2" id="KW-0808">Transferase</keyword>
<evidence type="ECO:0000259" key="3">
    <source>
        <dbReference type="Pfam" id="PF00685"/>
    </source>
</evidence>
<dbReference type="Pfam" id="PF00685">
    <property type="entry name" value="Sulfotransfer_1"/>
    <property type="match status" value="1"/>
</dbReference>